<protein>
    <submittedName>
        <fullName evidence="6">Helix-turn-helix transcriptional regulator</fullName>
    </submittedName>
</protein>
<organism evidence="6 7">
    <name type="scientific">Frankia nepalensis</name>
    <dbReference type="NCBI Taxonomy" id="1836974"/>
    <lineage>
        <taxon>Bacteria</taxon>
        <taxon>Bacillati</taxon>
        <taxon>Actinomycetota</taxon>
        <taxon>Actinomycetes</taxon>
        <taxon>Frankiales</taxon>
        <taxon>Frankiaceae</taxon>
        <taxon>Frankia</taxon>
    </lineage>
</organism>
<evidence type="ECO:0000256" key="3">
    <source>
        <dbReference type="ARBA" id="ARBA00023163"/>
    </source>
</evidence>
<keyword evidence="7" id="KW-1185">Reference proteome</keyword>
<dbReference type="PANTHER" id="PTHR30055:SF234">
    <property type="entry name" value="HTH-TYPE TRANSCRIPTIONAL REGULATOR BETI"/>
    <property type="match status" value="1"/>
</dbReference>
<dbReference type="InterPro" id="IPR036271">
    <property type="entry name" value="Tet_transcr_reg_TetR-rel_C_sf"/>
</dbReference>
<dbReference type="Proteomes" id="UP000604475">
    <property type="component" value="Unassembled WGS sequence"/>
</dbReference>
<proteinExistence type="predicted"/>
<dbReference type="GO" id="GO:0000976">
    <property type="term" value="F:transcription cis-regulatory region binding"/>
    <property type="evidence" value="ECO:0007669"/>
    <property type="project" value="TreeGrafter"/>
</dbReference>
<keyword evidence="2 4" id="KW-0238">DNA-binding</keyword>
<dbReference type="AlphaFoldDB" id="A0A937RJP0"/>
<evidence type="ECO:0000256" key="1">
    <source>
        <dbReference type="ARBA" id="ARBA00023015"/>
    </source>
</evidence>
<dbReference type="Gene3D" id="1.10.357.10">
    <property type="entry name" value="Tetracycline Repressor, domain 2"/>
    <property type="match status" value="1"/>
</dbReference>
<dbReference type="GO" id="GO:0003700">
    <property type="term" value="F:DNA-binding transcription factor activity"/>
    <property type="evidence" value="ECO:0007669"/>
    <property type="project" value="TreeGrafter"/>
</dbReference>
<evidence type="ECO:0000313" key="6">
    <source>
        <dbReference type="EMBL" id="MBL7631497.1"/>
    </source>
</evidence>
<dbReference type="RefSeq" id="WP_203002996.1">
    <property type="nucleotide sequence ID" value="NZ_JADWYU010000201.1"/>
</dbReference>
<dbReference type="SUPFAM" id="SSF48498">
    <property type="entry name" value="Tetracyclin repressor-like, C-terminal domain"/>
    <property type="match status" value="1"/>
</dbReference>
<accession>A0A937RJP0</accession>
<dbReference type="PRINTS" id="PR00455">
    <property type="entry name" value="HTHTETR"/>
</dbReference>
<keyword evidence="3" id="KW-0804">Transcription</keyword>
<sequence>MRSDALRNRGLIVATASALLTRRGAAVSMEEIARAAGLGVGTLYRHFPDRQTLLEDIAADAVRQLLAAGRTEQAQGLTGWQLLLQLVERCAGLPLALIKELAGGRPPRDDLRELTQELNALLEQIAARAQREGSLRADVPPAEVVGLLNVMLCRPGARADDYLTTVLLDGLRSGAGHPPPS</sequence>
<gene>
    <name evidence="6" type="ORF">I7412_30935</name>
</gene>
<dbReference type="SUPFAM" id="SSF46689">
    <property type="entry name" value="Homeodomain-like"/>
    <property type="match status" value="1"/>
</dbReference>
<dbReference type="EMBL" id="JAEACQ010000274">
    <property type="protein sequence ID" value="MBL7631497.1"/>
    <property type="molecule type" value="Genomic_DNA"/>
</dbReference>
<name>A0A937RJP0_9ACTN</name>
<reference evidence="6" key="1">
    <citation type="submission" date="2020-12" db="EMBL/GenBank/DDBJ databases">
        <title>Genomic characterization of non-nitrogen-fixing Frankia strains.</title>
        <authorList>
            <person name="Carlos-Shanley C."/>
            <person name="Guerra T."/>
            <person name="Hahn D."/>
        </authorList>
    </citation>
    <scope>NUCLEOTIDE SEQUENCE</scope>
    <source>
        <strain evidence="6">CN6</strain>
    </source>
</reference>
<dbReference type="InterPro" id="IPR001647">
    <property type="entry name" value="HTH_TetR"/>
</dbReference>
<dbReference type="PROSITE" id="PS50977">
    <property type="entry name" value="HTH_TETR_2"/>
    <property type="match status" value="1"/>
</dbReference>
<dbReference type="Pfam" id="PF21597">
    <property type="entry name" value="TetR_C_43"/>
    <property type="match status" value="1"/>
</dbReference>
<dbReference type="InterPro" id="IPR049445">
    <property type="entry name" value="TetR_SbtR-like_C"/>
</dbReference>
<dbReference type="Pfam" id="PF00440">
    <property type="entry name" value="TetR_N"/>
    <property type="match status" value="1"/>
</dbReference>
<dbReference type="PANTHER" id="PTHR30055">
    <property type="entry name" value="HTH-TYPE TRANSCRIPTIONAL REGULATOR RUTR"/>
    <property type="match status" value="1"/>
</dbReference>
<dbReference type="InterPro" id="IPR009057">
    <property type="entry name" value="Homeodomain-like_sf"/>
</dbReference>
<dbReference type="InterPro" id="IPR050109">
    <property type="entry name" value="HTH-type_TetR-like_transc_reg"/>
</dbReference>
<evidence type="ECO:0000313" key="7">
    <source>
        <dbReference type="Proteomes" id="UP000604475"/>
    </source>
</evidence>
<evidence type="ECO:0000256" key="4">
    <source>
        <dbReference type="PROSITE-ProRule" id="PRU00335"/>
    </source>
</evidence>
<feature type="domain" description="HTH tetR-type" evidence="5">
    <location>
        <begin position="6"/>
        <end position="65"/>
    </location>
</feature>
<keyword evidence="1" id="KW-0805">Transcription regulation</keyword>
<feature type="DNA-binding region" description="H-T-H motif" evidence="4">
    <location>
        <begin position="28"/>
        <end position="47"/>
    </location>
</feature>
<evidence type="ECO:0000259" key="5">
    <source>
        <dbReference type="PROSITE" id="PS50977"/>
    </source>
</evidence>
<evidence type="ECO:0000256" key="2">
    <source>
        <dbReference type="ARBA" id="ARBA00023125"/>
    </source>
</evidence>
<comment type="caution">
    <text evidence="6">The sequence shown here is derived from an EMBL/GenBank/DDBJ whole genome shotgun (WGS) entry which is preliminary data.</text>
</comment>